<evidence type="ECO:0000313" key="2">
    <source>
        <dbReference type="EMBL" id="MBL1071373.1"/>
    </source>
</evidence>
<feature type="transmembrane region" description="Helical" evidence="1">
    <location>
        <begin position="324"/>
        <end position="348"/>
    </location>
</feature>
<dbReference type="RefSeq" id="WP_242509839.1">
    <property type="nucleotide sequence ID" value="NZ_JAEHNR010000017.1"/>
</dbReference>
<keyword evidence="1" id="KW-0812">Transmembrane</keyword>
<feature type="transmembrane region" description="Helical" evidence="1">
    <location>
        <begin position="26"/>
        <end position="46"/>
    </location>
</feature>
<feature type="transmembrane region" description="Helical" evidence="1">
    <location>
        <begin position="282"/>
        <end position="304"/>
    </location>
</feature>
<dbReference type="Proteomes" id="UP000640912">
    <property type="component" value="Unassembled WGS sequence"/>
</dbReference>
<comment type="caution">
    <text evidence="2">The sequence shown here is derived from an EMBL/GenBank/DDBJ whole genome shotgun (WGS) entry which is preliminary data.</text>
</comment>
<gene>
    <name evidence="2" type="ORF">JEM47_02365</name>
</gene>
<feature type="transmembrane region" description="Helical" evidence="1">
    <location>
        <begin position="102"/>
        <end position="125"/>
    </location>
</feature>
<evidence type="ECO:0000256" key="1">
    <source>
        <dbReference type="SAM" id="Phobius"/>
    </source>
</evidence>
<dbReference type="EMBL" id="JAEHNR010000017">
    <property type="protein sequence ID" value="MBL1071373.1"/>
    <property type="molecule type" value="Genomic_DNA"/>
</dbReference>
<organism evidence="2 3">
    <name type="scientific">Lactobacillus kitasatonis</name>
    <dbReference type="NCBI Taxonomy" id="237446"/>
    <lineage>
        <taxon>Bacteria</taxon>
        <taxon>Bacillati</taxon>
        <taxon>Bacillota</taxon>
        <taxon>Bacilli</taxon>
        <taxon>Lactobacillales</taxon>
        <taxon>Lactobacillaceae</taxon>
        <taxon>Lactobacillus</taxon>
    </lineage>
</organism>
<feature type="transmembrane region" description="Helical" evidence="1">
    <location>
        <begin position="137"/>
        <end position="159"/>
    </location>
</feature>
<sequence length="402" mass="46664">MYFTLLAILFLLTVIGLISYRSWLNPVSIFNVVWLVVCFLYGFRLSPNLQAPLMDRTCYLLILGNVVFTISCIVISKISIKPPEVSVYKIKEITFERIQKHFWIWLVLEIFETIYSKGFPIIWALQHNGKTYFDYGIPSIHGFANAYGLTILTILAYQLFKGDYKKQSKKIVTYILIILGMYLLMLTRQVIISAIIQIFVVYCFLKRKIPWVKILIWTFLIIIAFGLVGNVRTGYYEFLSVAEMDTKVNPMFVGFYWVYMYLTMTIANLNKMFNMFFTPLGMGYFWSIYLPTALVNSVFKFNYGDLSNLLVTPAFNVAGYNADAYIALGVAGIIIMATIYGVLGGLCYKKIIRNRNMKNILYYAVYLQIIVLSFFFNQLFYLPSGFQFIVIYLLFKSVKYIK</sequence>
<name>A0ABS1LT18_9LACO</name>
<feature type="transmembrane region" description="Helical" evidence="1">
    <location>
        <begin position="251"/>
        <end position="270"/>
    </location>
</feature>
<feature type="transmembrane region" description="Helical" evidence="1">
    <location>
        <begin position="360"/>
        <end position="379"/>
    </location>
</feature>
<feature type="transmembrane region" description="Helical" evidence="1">
    <location>
        <begin position="171"/>
        <end position="204"/>
    </location>
</feature>
<proteinExistence type="predicted"/>
<reference evidence="2 3" key="1">
    <citation type="journal article" date="2021" name="Microorganisms">
        <title>Dual Inhibition of Salmonella enterica and Clostridium perfringens by New Probiotic Candidates Isolated from Chicken Intestinal Mucosa.</title>
        <authorList>
            <person name="Lone A."/>
            <person name="Mottawea W."/>
            <person name="Ait Chait Y."/>
            <person name="Hammami R."/>
        </authorList>
    </citation>
    <scope>NUCLEOTIDE SEQUENCE [LARGE SCALE GENOMIC DNA]</scope>
    <source>
        <strain evidence="2 3">A12</strain>
    </source>
</reference>
<accession>A0ABS1LT18</accession>
<keyword evidence="1" id="KW-1133">Transmembrane helix</keyword>
<feature type="transmembrane region" description="Helical" evidence="1">
    <location>
        <begin position="211"/>
        <end position="231"/>
    </location>
</feature>
<evidence type="ECO:0000313" key="3">
    <source>
        <dbReference type="Proteomes" id="UP000640912"/>
    </source>
</evidence>
<keyword evidence="3" id="KW-1185">Reference proteome</keyword>
<protein>
    <submittedName>
        <fullName evidence="2">Oligosaccharide repeat unit polymerase</fullName>
    </submittedName>
</protein>
<feature type="transmembrane region" description="Helical" evidence="1">
    <location>
        <begin position="58"/>
        <end position="80"/>
    </location>
</feature>
<dbReference type="NCBIfam" id="TIGR04370">
    <property type="entry name" value="glyco_rpt_poly"/>
    <property type="match status" value="1"/>
</dbReference>
<keyword evidence="1" id="KW-0472">Membrane</keyword>